<dbReference type="Pfam" id="PF04802">
    <property type="entry name" value="PP4R3"/>
    <property type="match status" value="1"/>
</dbReference>
<keyword evidence="7" id="KW-1185">Reference proteome</keyword>
<evidence type="ECO:0000259" key="4">
    <source>
        <dbReference type="Pfam" id="PF04802"/>
    </source>
</evidence>
<accession>A0A8K0NS53</accession>
<dbReference type="InterPro" id="IPR006887">
    <property type="entry name" value="P4R3-like_central_dom"/>
</dbReference>
<dbReference type="GO" id="GO:0072542">
    <property type="term" value="F:protein phosphatase activator activity"/>
    <property type="evidence" value="ECO:0007669"/>
    <property type="project" value="TreeGrafter"/>
</dbReference>
<evidence type="ECO:0000256" key="3">
    <source>
        <dbReference type="SAM" id="MobiDB-lite"/>
    </source>
</evidence>
<dbReference type="GO" id="GO:0005654">
    <property type="term" value="C:nucleoplasm"/>
    <property type="evidence" value="ECO:0007669"/>
    <property type="project" value="TreeGrafter"/>
</dbReference>
<protein>
    <recommendedName>
        <fullName evidence="8">Serine/threonine-protein phosphatase 4 regulatory subunit 3-like central domain-containing protein</fullName>
    </recommendedName>
</protein>
<feature type="region of interest" description="Disordered" evidence="3">
    <location>
        <begin position="104"/>
        <end position="126"/>
    </location>
</feature>
<feature type="domain" description="PP4R3 EVH1-like" evidence="5">
    <location>
        <begin position="126"/>
        <end position="185"/>
    </location>
</feature>
<proteinExistence type="predicted"/>
<dbReference type="Proteomes" id="UP000812966">
    <property type="component" value="Unassembled WGS sequence"/>
</dbReference>
<feature type="domain" description="Serine/threonine-protein phosphatase 4 regulatory subunit 3-like central" evidence="4">
    <location>
        <begin position="237"/>
        <end position="744"/>
    </location>
</feature>
<gene>
    <name evidence="6" type="ORF">FFLO_02134</name>
</gene>
<comment type="subcellular location">
    <subcellularLocation>
        <location evidence="1">Nucleus</location>
    </subcellularLocation>
</comment>
<reference evidence="6" key="1">
    <citation type="submission" date="2020-04" db="EMBL/GenBank/DDBJ databases">
        <title>Analysis of mating type loci in Filobasidium floriforme.</title>
        <authorList>
            <person name="Nowrousian M."/>
        </authorList>
    </citation>
    <scope>NUCLEOTIDE SEQUENCE</scope>
    <source>
        <strain evidence="6">CBS 6242</strain>
    </source>
</reference>
<dbReference type="PANTHER" id="PTHR23318">
    <property type="entry name" value="ATP SYNTHASE GAMMA-RELATED"/>
    <property type="match status" value="1"/>
</dbReference>
<dbReference type="Pfam" id="PF22972">
    <property type="entry name" value="EVH1_PP4R3"/>
    <property type="match status" value="1"/>
</dbReference>
<feature type="compositionally biased region" description="Low complexity" evidence="3">
    <location>
        <begin position="819"/>
        <end position="831"/>
    </location>
</feature>
<evidence type="ECO:0000256" key="1">
    <source>
        <dbReference type="ARBA" id="ARBA00004123"/>
    </source>
</evidence>
<name>A0A8K0NS53_9TREE</name>
<feature type="compositionally biased region" description="Low complexity" evidence="3">
    <location>
        <begin position="874"/>
        <end position="885"/>
    </location>
</feature>
<comment type="caution">
    <text evidence="6">The sequence shown here is derived from an EMBL/GenBank/DDBJ whole genome shotgun (WGS) entry which is preliminary data.</text>
</comment>
<feature type="compositionally biased region" description="Acidic residues" evidence="3">
    <location>
        <begin position="40"/>
        <end position="55"/>
    </location>
</feature>
<feature type="compositionally biased region" description="Acidic residues" evidence="3">
    <location>
        <begin position="776"/>
        <end position="786"/>
    </location>
</feature>
<organism evidence="6 7">
    <name type="scientific">Filobasidium floriforme</name>
    <dbReference type="NCBI Taxonomy" id="5210"/>
    <lineage>
        <taxon>Eukaryota</taxon>
        <taxon>Fungi</taxon>
        <taxon>Dikarya</taxon>
        <taxon>Basidiomycota</taxon>
        <taxon>Agaricomycotina</taxon>
        <taxon>Tremellomycetes</taxon>
        <taxon>Filobasidiales</taxon>
        <taxon>Filobasidiaceae</taxon>
        <taxon>Filobasidium</taxon>
    </lineage>
</organism>
<feature type="compositionally biased region" description="Basic and acidic residues" evidence="3">
    <location>
        <begin position="7"/>
        <end position="39"/>
    </location>
</feature>
<feature type="compositionally biased region" description="Basic and acidic residues" evidence="3">
    <location>
        <begin position="942"/>
        <end position="953"/>
    </location>
</feature>
<evidence type="ECO:0008006" key="8">
    <source>
        <dbReference type="Google" id="ProtNLM"/>
    </source>
</evidence>
<evidence type="ECO:0000256" key="2">
    <source>
        <dbReference type="ARBA" id="ARBA00023242"/>
    </source>
</evidence>
<dbReference type="EMBL" id="JABELV010000032">
    <property type="protein sequence ID" value="KAG7562460.1"/>
    <property type="molecule type" value="Genomic_DNA"/>
</dbReference>
<dbReference type="InterPro" id="IPR051137">
    <property type="entry name" value="PP4R3-like"/>
</dbReference>
<sequence>METTGPSKEEALVKPGDEQYKAEAQGGEEKPEADQRSDNEEVVNPDTQEQDMDIEGDQRTFEANKRVKVYFLEESSWEDKGTGFIEGIYDQQQDEAILLVIEEDESAEQNESSGSQAPGGFLREPENPTYLLRSRVSKGGQYSRQQDTLIVWTEPDGTEIALSFQDPAACANICEFIGEVQNHLILVSEEHAKTSSSSPAPASPQATALEAVQSGYVERESTGWADLELSNLKEQSESLRASTRSIAGREKTVEFVLSNDYVRQMINIFQGAEDLESLEDLHILCNMMTIILTLNDNALYEYLLQEDIFVGVAGIMEYDPEYPRYKASYRDFLTETDRFKMVVPISDPAILAKIHQTYRLHYLKDVILARVLDDPTFNILNSLLFFNQIDIIAHIGNNDTFLRQVFDGFRELKLERNIPPGTPLREMKPRPPSTREHDIVAFLHQLMLMGKQVQAQHRLALYKILLERGLLYVCELALQRPETTVINQGAEMISLILDHDLNGFRSCCLREHEAKRRTIVDDICALLIESKDLGLKSQMSDAIRALVDVGLDPTDPPTLRAQKGGIVADSFTAYFYDSIAPSLYRPLMALPEMKNFKANPRHLDATQAGLIQLVTELLATAIPQHGHRVQYFILSNPTASRVASLAYMKQKPLKHAAIRFFKACIKANNHFLHRHLIKNELLLPLIEMLEIEGPRDNMLCSSCLDVFELIRKDNIKAIINHLFEKYDAKLQKLSSMPNLRGVMNALRTRWEQNNEPPPPEPSTPTEGTSGTKINEDDYFNETDDDTVGPQPPRSAEQPVAGHKRKRPKVETKPRKIPASSSGGSIRSLSLDYSDESDSDTERPEKEPPERSGSVSPGSRGTLEPSPIPANEVASSSSSSTSSTSTPRLKFKLSKSPAPAGDSDLGEMAAKMAKKRLRQEEEEEEGGLANLMSGGRPGTPRANKTEDSTAKERFAGIGTAVKDAGKKIKLNFGFGKKGETKGEGSESKPK</sequence>
<dbReference type="InterPro" id="IPR011993">
    <property type="entry name" value="PH-like_dom_sf"/>
</dbReference>
<feature type="compositionally biased region" description="Basic and acidic residues" evidence="3">
    <location>
        <begin position="839"/>
        <end position="849"/>
    </location>
</feature>
<evidence type="ECO:0000313" key="7">
    <source>
        <dbReference type="Proteomes" id="UP000812966"/>
    </source>
</evidence>
<dbReference type="PANTHER" id="PTHR23318:SF0">
    <property type="entry name" value="SERINE_THREONINE-PROTEIN PHOSPHATASE 4 REGULATORY SUBUNIT 3"/>
    <property type="match status" value="1"/>
</dbReference>
<dbReference type="GO" id="GO:0030289">
    <property type="term" value="C:protein phosphatase 4 complex"/>
    <property type="evidence" value="ECO:0007669"/>
    <property type="project" value="TreeGrafter"/>
</dbReference>
<dbReference type="Gene3D" id="2.30.29.30">
    <property type="entry name" value="Pleckstrin-homology domain (PH domain)/Phosphotyrosine-binding domain (PTB)"/>
    <property type="match status" value="1"/>
</dbReference>
<evidence type="ECO:0000313" key="6">
    <source>
        <dbReference type="EMBL" id="KAG7562460.1"/>
    </source>
</evidence>
<evidence type="ECO:0000259" key="5">
    <source>
        <dbReference type="Pfam" id="PF22972"/>
    </source>
</evidence>
<dbReference type="GO" id="GO:0006974">
    <property type="term" value="P:DNA damage response"/>
    <property type="evidence" value="ECO:0007669"/>
    <property type="project" value="TreeGrafter"/>
</dbReference>
<keyword evidence="2" id="KW-0539">Nucleus</keyword>
<dbReference type="AlphaFoldDB" id="A0A8K0NS53"/>
<feature type="region of interest" description="Disordered" evidence="3">
    <location>
        <begin position="1"/>
        <end position="59"/>
    </location>
</feature>
<feature type="region of interest" description="Disordered" evidence="3">
    <location>
        <begin position="751"/>
        <end position="954"/>
    </location>
</feature>
<dbReference type="InterPro" id="IPR055236">
    <property type="entry name" value="EVH1_PP4R3"/>
</dbReference>